<evidence type="ECO:0000313" key="4">
    <source>
        <dbReference type="Proteomes" id="UP000499080"/>
    </source>
</evidence>
<evidence type="ECO:0000313" key="2">
    <source>
        <dbReference type="EMBL" id="GBN48850.1"/>
    </source>
</evidence>
<proteinExistence type="predicted"/>
<dbReference type="AlphaFoldDB" id="A0A4Y2PFT6"/>
<protein>
    <submittedName>
        <fullName evidence="3">Uncharacterized protein</fullName>
    </submittedName>
</protein>
<evidence type="ECO:0000313" key="3">
    <source>
        <dbReference type="EMBL" id="GBN48876.1"/>
    </source>
</evidence>
<reference evidence="3 4" key="1">
    <citation type="journal article" date="2019" name="Sci. Rep.">
        <title>Orb-weaving spider Araneus ventricosus genome elucidates the spidroin gene catalogue.</title>
        <authorList>
            <person name="Kono N."/>
            <person name="Nakamura H."/>
            <person name="Ohtoshi R."/>
            <person name="Moran D.A.P."/>
            <person name="Shinohara A."/>
            <person name="Yoshida Y."/>
            <person name="Fujiwara M."/>
            <person name="Mori M."/>
            <person name="Tomita M."/>
            <person name="Arakawa K."/>
        </authorList>
    </citation>
    <scope>NUCLEOTIDE SEQUENCE [LARGE SCALE GENOMIC DNA]</scope>
</reference>
<organism evidence="3 4">
    <name type="scientific">Araneus ventricosus</name>
    <name type="common">Orbweaver spider</name>
    <name type="synonym">Epeira ventricosa</name>
    <dbReference type="NCBI Taxonomy" id="182803"/>
    <lineage>
        <taxon>Eukaryota</taxon>
        <taxon>Metazoa</taxon>
        <taxon>Ecdysozoa</taxon>
        <taxon>Arthropoda</taxon>
        <taxon>Chelicerata</taxon>
        <taxon>Arachnida</taxon>
        <taxon>Araneae</taxon>
        <taxon>Araneomorphae</taxon>
        <taxon>Entelegynae</taxon>
        <taxon>Araneoidea</taxon>
        <taxon>Araneidae</taxon>
        <taxon>Araneus</taxon>
    </lineage>
</organism>
<feature type="region of interest" description="Disordered" evidence="1">
    <location>
        <begin position="49"/>
        <end position="70"/>
    </location>
</feature>
<dbReference type="EMBL" id="BGPR01132354">
    <property type="protein sequence ID" value="GBN48876.1"/>
    <property type="molecule type" value="Genomic_DNA"/>
</dbReference>
<sequence>MLPNSLVIFTSPFAATKGLFWNNHIILNHGQMTPGLSTPLQTSAARKRAESGFEPGALRPRGRGLTTSPPRPRYEVGNCIARRAVIFFRIVFKVATKVRSIMFWSMKFLTNMLLRLSFL</sequence>
<dbReference type="EMBL" id="BGPR01132343">
    <property type="protein sequence ID" value="GBN48850.1"/>
    <property type="molecule type" value="Genomic_DNA"/>
</dbReference>
<comment type="caution">
    <text evidence="3">The sequence shown here is derived from an EMBL/GenBank/DDBJ whole genome shotgun (WGS) entry which is preliminary data.</text>
</comment>
<name>A0A4Y2PFT6_ARAVE</name>
<gene>
    <name evidence="3" type="ORF">AVEN_139557_1</name>
    <name evidence="2" type="ORF">AVEN_34917_1</name>
</gene>
<accession>A0A4Y2PFT6</accession>
<dbReference type="Proteomes" id="UP000499080">
    <property type="component" value="Unassembled WGS sequence"/>
</dbReference>
<keyword evidence="4" id="KW-1185">Reference proteome</keyword>
<evidence type="ECO:0000256" key="1">
    <source>
        <dbReference type="SAM" id="MobiDB-lite"/>
    </source>
</evidence>